<reference evidence="2 3" key="1">
    <citation type="journal article" date="2014" name="Genome Announc.">
        <title>Draft Genome Sequences of Marine Flavobacterium Algibacter lectus Strains SS8 and NR4.</title>
        <authorList>
            <person name="Takatani N."/>
            <person name="Nakanishi M."/>
            <person name="Meirelles P."/>
            <person name="Mino S."/>
            <person name="Suda W."/>
            <person name="Oshima K."/>
            <person name="Hattori M."/>
            <person name="Ohkuma M."/>
            <person name="Hosokawa M."/>
            <person name="Miyashita K."/>
            <person name="Thompson F.L."/>
            <person name="Niwa A."/>
            <person name="Sawabe T."/>
            <person name="Sawabe T."/>
        </authorList>
    </citation>
    <scope>NUCLEOTIDE SEQUENCE [LARGE SCALE GENOMIC DNA]</scope>
    <source>
        <strain evidence="3">JCM19274</strain>
    </source>
</reference>
<accession>A0A090WRE5</accession>
<dbReference type="EMBL" id="BBNU01000004">
    <property type="protein sequence ID" value="GAL78808.1"/>
    <property type="molecule type" value="Genomic_DNA"/>
</dbReference>
<organism evidence="2 3">
    <name type="scientific">Algibacter lectus</name>
    <dbReference type="NCBI Taxonomy" id="221126"/>
    <lineage>
        <taxon>Bacteria</taxon>
        <taxon>Pseudomonadati</taxon>
        <taxon>Bacteroidota</taxon>
        <taxon>Flavobacteriia</taxon>
        <taxon>Flavobacteriales</taxon>
        <taxon>Flavobacteriaceae</taxon>
        <taxon>Algibacter</taxon>
    </lineage>
</organism>
<sequence>MTNNFKTNNYNNKHLELMKNSILIIGTVVLSILNMNATNEKTNLNTATEIYANTANNIAQIFDWEVKTNKGTYSGTALSFENAKRMISYSSSGEVVKNKKITSYFMLEADLNNATNRNYFWEVKTTSGTAKGYSSSEAYAQKMIALVASGDVIVEKLIMSQPQP</sequence>
<proteinExistence type="predicted"/>
<dbReference type="AlphaFoldDB" id="A0A090WRE5"/>
<evidence type="ECO:0000256" key="1">
    <source>
        <dbReference type="SAM" id="Phobius"/>
    </source>
</evidence>
<evidence type="ECO:0000313" key="2">
    <source>
        <dbReference type="EMBL" id="GAL78808.1"/>
    </source>
</evidence>
<keyword evidence="1" id="KW-0472">Membrane</keyword>
<protein>
    <submittedName>
        <fullName evidence="2">Uncharacterized protein</fullName>
    </submittedName>
</protein>
<keyword evidence="1" id="KW-0812">Transmembrane</keyword>
<feature type="transmembrane region" description="Helical" evidence="1">
    <location>
        <begin position="20"/>
        <end position="37"/>
    </location>
</feature>
<name>A0A090WRE5_9FLAO</name>
<dbReference type="STRING" id="221126.SAMN04489722_103413"/>
<gene>
    <name evidence="2" type="ORF">JCM19274_3366</name>
</gene>
<evidence type="ECO:0000313" key="3">
    <source>
        <dbReference type="Proteomes" id="UP000029643"/>
    </source>
</evidence>
<keyword evidence="1" id="KW-1133">Transmembrane helix</keyword>
<comment type="caution">
    <text evidence="2">The sequence shown here is derived from an EMBL/GenBank/DDBJ whole genome shotgun (WGS) entry which is preliminary data.</text>
</comment>
<dbReference type="Proteomes" id="UP000029643">
    <property type="component" value="Unassembled WGS sequence"/>
</dbReference>